<dbReference type="GO" id="GO:0005739">
    <property type="term" value="C:mitochondrion"/>
    <property type="evidence" value="ECO:0007669"/>
    <property type="project" value="TreeGrafter"/>
</dbReference>
<dbReference type="EMBL" id="JASBNA010000018">
    <property type="protein sequence ID" value="KAK7685903.1"/>
    <property type="molecule type" value="Genomic_DNA"/>
</dbReference>
<dbReference type="InterPro" id="IPR002698">
    <property type="entry name" value="FTHF_cligase"/>
</dbReference>
<feature type="binding site" evidence="6">
    <location>
        <position position="61"/>
    </location>
    <ligand>
        <name>substrate</name>
    </ligand>
</feature>
<dbReference type="AlphaFoldDB" id="A0AAW0FXW7"/>
<gene>
    <name evidence="8" type="ORF">QCA50_010710</name>
</gene>
<proteinExistence type="inferred from homology"/>
<dbReference type="GO" id="GO:0030272">
    <property type="term" value="F:5-formyltetrahydrofolate cyclo-ligase activity"/>
    <property type="evidence" value="ECO:0007669"/>
    <property type="project" value="UniProtKB-EC"/>
</dbReference>
<protein>
    <recommendedName>
        <fullName evidence="5 7">5-formyltetrahydrofolate cyclo-ligase</fullName>
        <ecNumber evidence="5 7">6.3.3.2</ecNumber>
    </recommendedName>
</protein>
<dbReference type="SUPFAM" id="SSF100950">
    <property type="entry name" value="NagB/RpiA/CoA transferase-like"/>
    <property type="match status" value="1"/>
</dbReference>
<dbReference type="GO" id="GO:0035999">
    <property type="term" value="P:tetrahydrofolate interconversion"/>
    <property type="evidence" value="ECO:0007669"/>
    <property type="project" value="TreeGrafter"/>
</dbReference>
<comment type="similarity">
    <text evidence="1 7">Belongs to the 5-formyltetrahydrofolate cyclo-ligase family.</text>
</comment>
<evidence type="ECO:0000256" key="1">
    <source>
        <dbReference type="ARBA" id="ARBA00010638"/>
    </source>
</evidence>
<feature type="binding site" evidence="6">
    <location>
        <begin position="151"/>
        <end position="159"/>
    </location>
    <ligand>
        <name>ATP</name>
        <dbReference type="ChEBI" id="CHEBI:30616"/>
    </ligand>
</feature>
<dbReference type="InterPro" id="IPR024185">
    <property type="entry name" value="FTHF_cligase-like_sf"/>
</dbReference>
<feature type="binding site" evidence="6">
    <location>
        <begin position="9"/>
        <end position="13"/>
    </location>
    <ligand>
        <name>ATP</name>
        <dbReference type="ChEBI" id="CHEBI:30616"/>
    </ligand>
</feature>
<dbReference type="PIRSF" id="PIRSF006806">
    <property type="entry name" value="FTHF_cligase"/>
    <property type="match status" value="1"/>
</dbReference>
<organism evidence="8 9">
    <name type="scientific">Cerrena zonata</name>
    <dbReference type="NCBI Taxonomy" id="2478898"/>
    <lineage>
        <taxon>Eukaryota</taxon>
        <taxon>Fungi</taxon>
        <taxon>Dikarya</taxon>
        <taxon>Basidiomycota</taxon>
        <taxon>Agaricomycotina</taxon>
        <taxon>Agaricomycetes</taxon>
        <taxon>Polyporales</taxon>
        <taxon>Cerrenaceae</taxon>
        <taxon>Cerrena</taxon>
    </lineage>
</organism>
<comment type="cofactor">
    <cofactor evidence="7">
        <name>Mg(2+)</name>
        <dbReference type="ChEBI" id="CHEBI:18420"/>
    </cofactor>
</comment>
<dbReference type="Pfam" id="PF01812">
    <property type="entry name" value="5-FTHF_cyc-lig"/>
    <property type="match status" value="1"/>
</dbReference>
<evidence type="ECO:0000256" key="3">
    <source>
        <dbReference type="ARBA" id="ARBA00022840"/>
    </source>
</evidence>
<dbReference type="EC" id="6.3.3.2" evidence="5 7"/>
<evidence type="ECO:0000256" key="6">
    <source>
        <dbReference type="PIRSR" id="PIRSR006806-1"/>
    </source>
</evidence>
<dbReference type="PANTHER" id="PTHR23407:SF1">
    <property type="entry name" value="5-FORMYLTETRAHYDROFOLATE CYCLO-LIGASE"/>
    <property type="match status" value="1"/>
</dbReference>
<accession>A0AAW0FXW7</accession>
<dbReference type="InterPro" id="IPR037171">
    <property type="entry name" value="NagB/RpiA_transferase-like"/>
</dbReference>
<dbReference type="Proteomes" id="UP001385951">
    <property type="component" value="Unassembled WGS sequence"/>
</dbReference>
<dbReference type="GO" id="GO:0009396">
    <property type="term" value="P:folic acid-containing compound biosynthetic process"/>
    <property type="evidence" value="ECO:0007669"/>
    <property type="project" value="TreeGrafter"/>
</dbReference>
<reference evidence="8 9" key="1">
    <citation type="submission" date="2022-09" db="EMBL/GenBank/DDBJ databases">
        <authorList>
            <person name="Palmer J.M."/>
        </authorList>
    </citation>
    <scope>NUCLEOTIDE SEQUENCE [LARGE SCALE GENOMIC DNA]</scope>
    <source>
        <strain evidence="8 9">DSM 7382</strain>
    </source>
</reference>
<comment type="caution">
    <text evidence="8">The sequence shown here is derived from an EMBL/GenBank/DDBJ whole genome shotgun (WGS) entry which is preliminary data.</text>
</comment>
<dbReference type="PANTHER" id="PTHR23407">
    <property type="entry name" value="ATPASE INHIBITOR/5-FORMYLTETRAHYDROFOLATE CYCLO-LIGASE"/>
    <property type="match status" value="1"/>
</dbReference>
<name>A0AAW0FXW7_9APHY</name>
<evidence type="ECO:0000256" key="5">
    <source>
        <dbReference type="ARBA" id="ARBA00038966"/>
    </source>
</evidence>
<evidence type="ECO:0000313" key="8">
    <source>
        <dbReference type="EMBL" id="KAK7685903.1"/>
    </source>
</evidence>
<evidence type="ECO:0000256" key="2">
    <source>
        <dbReference type="ARBA" id="ARBA00022741"/>
    </source>
</evidence>
<evidence type="ECO:0000256" key="4">
    <source>
        <dbReference type="ARBA" id="ARBA00036539"/>
    </source>
</evidence>
<keyword evidence="3 6" id="KW-0067">ATP-binding</keyword>
<sequence length="222" mass="24281">MMAALRNNKKAMRKVVSSALASLSPSDIQEQSRAVAKQIVASPFFQRSSNVSCYLSMPTAELDTSALVTEILRTGKSLFVPKIDVTADGKMDFLKIYGEADLHSLPAGKWGIMEPQDEYQGRPRVKVLDSSNESLDLILVPGVAFDRSFSRLGHGKGYYDRFIQTYASTHGGRVPLLVALALREQILEGEQVPIGEHDWKMDVIVGPDGILQGTKVESSAVV</sequence>
<comment type="catalytic activity">
    <reaction evidence="4 7">
        <text>(6S)-5-formyl-5,6,7,8-tetrahydrofolate + ATP = (6R)-5,10-methenyltetrahydrofolate + ADP + phosphate</text>
        <dbReference type="Rhea" id="RHEA:10488"/>
        <dbReference type="ChEBI" id="CHEBI:30616"/>
        <dbReference type="ChEBI" id="CHEBI:43474"/>
        <dbReference type="ChEBI" id="CHEBI:57455"/>
        <dbReference type="ChEBI" id="CHEBI:57457"/>
        <dbReference type="ChEBI" id="CHEBI:456216"/>
        <dbReference type="EC" id="6.3.3.2"/>
    </reaction>
</comment>
<evidence type="ECO:0000256" key="7">
    <source>
        <dbReference type="RuleBase" id="RU361279"/>
    </source>
</evidence>
<keyword evidence="9" id="KW-1185">Reference proteome</keyword>
<keyword evidence="7" id="KW-0460">Magnesium</keyword>
<evidence type="ECO:0000313" key="9">
    <source>
        <dbReference type="Proteomes" id="UP001385951"/>
    </source>
</evidence>
<dbReference type="GO" id="GO:0005524">
    <property type="term" value="F:ATP binding"/>
    <property type="evidence" value="ECO:0007669"/>
    <property type="project" value="UniProtKB-KW"/>
</dbReference>
<feature type="binding site" evidence="6">
    <location>
        <position position="55"/>
    </location>
    <ligand>
        <name>substrate</name>
    </ligand>
</feature>
<dbReference type="GO" id="GO:0046872">
    <property type="term" value="F:metal ion binding"/>
    <property type="evidence" value="ECO:0007669"/>
    <property type="project" value="UniProtKB-KW"/>
</dbReference>
<keyword evidence="2 6" id="KW-0547">Nucleotide-binding</keyword>
<dbReference type="Gene3D" id="3.40.50.10420">
    <property type="entry name" value="NagB/RpiA/CoA transferase-like"/>
    <property type="match status" value="1"/>
</dbReference>
<dbReference type="NCBIfam" id="TIGR02727">
    <property type="entry name" value="MTHFS_bact"/>
    <property type="match status" value="1"/>
</dbReference>
<keyword evidence="7" id="KW-0479">Metal-binding</keyword>